<gene>
    <name evidence="6" type="ORF">XPG1_0072</name>
</gene>
<dbReference type="Gene3D" id="3.40.190.10">
    <property type="entry name" value="Periplasmic binding protein-like II"/>
    <property type="match status" value="2"/>
</dbReference>
<dbReference type="InterPro" id="IPR005119">
    <property type="entry name" value="LysR_subst-bd"/>
</dbReference>
<evidence type="ECO:0000256" key="1">
    <source>
        <dbReference type="ARBA" id="ARBA00009437"/>
    </source>
</evidence>
<proteinExistence type="inferred from homology"/>
<evidence type="ECO:0000256" key="3">
    <source>
        <dbReference type="ARBA" id="ARBA00023125"/>
    </source>
</evidence>
<dbReference type="InterPro" id="IPR036390">
    <property type="entry name" value="WH_DNA-bd_sf"/>
</dbReference>
<evidence type="ECO:0000259" key="5">
    <source>
        <dbReference type="PROSITE" id="PS50931"/>
    </source>
</evidence>
<dbReference type="Proteomes" id="UP000032735">
    <property type="component" value="Chromosome"/>
</dbReference>
<accession>A0A068QXM6</accession>
<dbReference type="Pfam" id="PF03466">
    <property type="entry name" value="LysR_substrate"/>
    <property type="match status" value="1"/>
</dbReference>
<keyword evidence="7" id="KW-1185">Reference proteome</keyword>
<dbReference type="GO" id="GO:0003677">
    <property type="term" value="F:DNA binding"/>
    <property type="evidence" value="ECO:0007669"/>
    <property type="project" value="UniProtKB-KW"/>
</dbReference>
<dbReference type="HOGENOM" id="CLU_039613_6_4_6"/>
<feature type="domain" description="HTH lysR-type" evidence="5">
    <location>
        <begin position="27"/>
        <end position="84"/>
    </location>
</feature>
<dbReference type="Pfam" id="PF00126">
    <property type="entry name" value="HTH_1"/>
    <property type="match status" value="1"/>
</dbReference>
<name>A0A068QXM6_9GAMM</name>
<reference evidence="6 7" key="1">
    <citation type="submission" date="2013-07" db="EMBL/GenBank/DDBJ databases">
        <authorList>
            <person name="Genoscope - CEA"/>
        </authorList>
    </citation>
    <scope>NUCLEOTIDE SEQUENCE [LARGE SCALE GENOMIC DNA]</scope>
    <source>
        <strain evidence="6 7">G6</strain>
    </source>
</reference>
<evidence type="ECO:0000256" key="4">
    <source>
        <dbReference type="ARBA" id="ARBA00023163"/>
    </source>
</evidence>
<evidence type="ECO:0000313" key="7">
    <source>
        <dbReference type="Proteomes" id="UP000032735"/>
    </source>
</evidence>
<dbReference type="GO" id="GO:0003700">
    <property type="term" value="F:DNA-binding transcription factor activity"/>
    <property type="evidence" value="ECO:0007669"/>
    <property type="project" value="InterPro"/>
</dbReference>
<evidence type="ECO:0000256" key="2">
    <source>
        <dbReference type="ARBA" id="ARBA00023015"/>
    </source>
</evidence>
<evidence type="ECO:0000313" key="6">
    <source>
        <dbReference type="EMBL" id="CDG19727.1"/>
    </source>
</evidence>
<dbReference type="AlphaFoldDB" id="A0A068QXM6"/>
<keyword evidence="3" id="KW-0238">DNA-binding</keyword>
<keyword evidence="2" id="KW-0805">Transcription regulation</keyword>
<comment type="similarity">
    <text evidence="1">Belongs to the LysR transcriptional regulatory family.</text>
</comment>
<dbReference type="PRINTS" id="PR00039">
    <property type="entry name" value="HTHLYSR"/>
</dbReference>
<dbReference type="InterPro" id="IPR000847">
    <property type="entry name" value="LysR_HTH_N"/>
</dbReference>
<dbReference type="Gene3D" id="1.10.10.10">
    <property type="entry name" value="Winged helix-like DNA-binding domain superfamily/Winged helix DNA-binding domain"/>
    <property type="match status" value="1"/>
</dbReference>
<dbReference type="SUPFAM" id="SSF53850">
    <property type="entry name" value="Periplasmic binding protein-like II"/>
    <property type="match status" value="1"/>
</dbReference>
<dbReference type="PROSITE" id="PS50931">
    <property type="entry name" value="HTH_LYSR"/>
    <property type="match status" value="1"/>
</dbReference>
<dbReference type="KEGG" id="xpo:XPG1_0072"/>
<dbReference type="STRING" id="1354304.XPG1_0072"/>
<dbReference type="EMBL" id="FO704551">
    <property type="protein sequence ID" value="CDG19727.1"/>
    <property type="molecule type" value="Genomic_DNA"/>
</dbReference>
<dbReference type="InterPro" id="IPR036388">
    <property type="entry name" value="WH-like_DNA-bd_sf"/>
</dbReference>
<dbReference type="PANTHER" id="PTHR30346">
    <property type="entry name" value="TRANSCRIPTIONAL DUAL REGULATOR HCAR-RELATED"/>
    <property type="match status" value="1"/>
</dbReference>
<dbReference type="CDD" id="cd08414">
    <property type="entry name" value="PBP2_LTTR_aromatics_like"/>
    <property type="match status" value="1"/>
</dbReference>
<dbReference type="GO" id="GO:0032993">
    <property type="term" value="C:protein-DNA complex"/>
    <property type="evidence" value="ECO:0007669"/>
    <property type="project" value="TreeGrafter"/>
</dbReference>
<dbReference type="SUPFAM" id="SSF46785">
    <property type="entry name" value="Winged helix' DNA-binding domain"/>
    <property type="match status" value="1"/>
</dbReference>
<organism evidence="6 7">
    <name type="scientific">Xenorhabdus poinarii G6</name>
    <dbReference type="NCBI Taxonomy" id="1354304"/>
    <lineage>
        <taxon>Bacteria</taxon>
        <taxon>Pseudomonadati</taxon>
        <taxon>Pseudomonadota</taxon>
        <taxon>Gammaproteobacteria</taxon>
        <taxon>Enterobacterales</taxon>
        <taxon>Morganellaceae</taxon>
        <taxon>Xenorhabdus</taxon>
    </lineage>
</organism>
<dbReference type="PANTHER" id="PTHR30346:SF17">
    <property type="entry name" value="LYSR FAMILY TRANSCRIPTIONAL REGULATOR"/>
    <property type="match status" value="1"/>
</dbReference>
<keyword evidence="4" id="KW-0804">Transcription</keyword>
<sequence>MRGQNICHAICHPIHGDSVDSINNKLPSIKQLQCFLAVAQELNFRRAAERLRMTQPPLTRHIKCLEEILGCDLFSRNTHEVHLTDAGRMLVEKATYLINEFTLFMREIKNEKAHVRIGFTRTLNFDNIPELGDKIKTLMFGDDIDIQHLTSSQLLHFLSKGQMDIVITGERSLHSEHDFKFHWIYREPLLLAMPSSHPASLKGKIALTDVSDLPLFWFSRNANPVFYDKCEKYFQRLPFLLQRRKEPDDSLVMLANIARGKGMALMPRSMCVFNQEGLCYRELVDDAAQSLNIDVYAVTSKNETREVVINGLNYLLSDTASE</sequence>
<dbReference type="FunFam" id="1.10.10.10:FF:000001">
    <property type="entry name" value="LysR family transcriptional regulator"/>
    <property type="match status" value="1"/>
</dbReference>
<protein>
    <submittedName>
        <fullName evidence="6">Regulatory protein LysR family (Substrate-binding)</fullName>
    </submittedName>
</protein>